<dbReference type="SUPFAM" id="SSF56935">
    <property type="entry name" value="Porins"/>
    <property type="match status" value="1"/>
</dbReference>
<evidence type="ECO:0000259" key="11">
    <source>
        <dbReference type="Pfam" id="PF00593"/>
    </source>
</evidence>
<dbReference type="InterPro" id="IPR000531">
    <property type="entry name" value="Beta-barrel_TonB"/>
</dbReference>
<comment type="caution">
    <text evidence="13">The sequence shown here is derived from an EMBL/GenBank/DDBJ whole genome shotgun (WGS) entry which is preliminary data.</text>
</comment>
<feature type="domain" description="TonB-dependent receptor-like beta-barrel" evidence="11">
    <location>
        <begin position="424"/>
        <end position="1020"/>
    </location>
</feature>
<comment type="similarity">
    <text evidence="8 9">Belongs to the TonB-dependent receptor family.</text>
</comment>
<dbReference type="EMBL" id="JBHTLI010000001">
    <property type="protein sequence ID" value="MFD1094559.1"/>
    <property type="molecule type" value="Genomic_DNA"/>
</dbReference>
<evidence type="ECO:0000256" key="7">
    <source>
        <dbReference type="ARBA" id="ARBA00023237"/>
    </source>
</evidence>
<feature type="signal peptide" evidence="10">
    <location>
        <begin position="1"/>
        <end position="21"/>
    </location>
</feature>
<dbReference type="Pfam" id="PF13715">
    <property type="entry name" value="CarbopepD_reg_2"/>
    <property type="match status" value="1"/>
</dbReference>
<proteinExistence type="inferred from homology"/>
<dbReference type="RefSeq" id="WP_380742497.1">
    <property type="nucleotide sequence ID" value="NZ_JBHTLI010000001.1"/>
</dbReference>
<organism evidence="13 14">
    <name type="scientific">Salegentibacter chungangensis</name>
    <dbReference type="NCBI Taxonomy" id="1335724"/>
    <lineage>
        <taxon>Bacteria</taxon>
        <taxon>Pseudomonadati</taxon>
        <taxon>Bacteroidota</taxon>
        <taxon>Flavobacteriia</taxon>
        <taxon>Flavobacteriales</taxon>
        <taxon>Flavobacteriaceae</taxon>
        <taxon>Salegentibacter</taxon>
    </lineage>
</organism>
<evidence type="ECO:0000256" key="6">
    <source>
        <dbReference type="ARBA" id="ARBA00023136"/>
    </source>
</evidence>
<dbReference type="InterPro" id="IPR023997">
    <property type="entry name" value="TonB-dep_OMP_SusC/RagA_CS"/>
</dbReference>
<feature type="domain" description="TonB-dependent receptor plug" evidence="12">
    <location>
        <begin position="116"/>
        <end position="241"/>
    </location>
</feature>
<dbReference type="InterPro" id="IPR023996">
    <property type="entry name" value="TonB-dep_OMP_SusC/RagA"/>
</dbReference>
<dbReference type="PROSITE" id="PS52016">
    <property type="entry name" value="TONB_DEPENDENT_REC_3"/>
    <property type="match status" value="1"/>
</dbReference>
<keyword evidence="2 8" id="KW-0813">Transport</keyword>
<dbReference type="Pfam" id="PF00593">
    <property type="entry name" value="TonB_dep_Rec_b-barrel"/>
    <property type="match status" value="1"/>
</dbReference>
<accession>A0ABW3NNW4</accession>
<keyword evidence="4 8" id="KW-0812">Transmembrane</keyword>
<evidence type="ECO:0000256" key="5">
    <source>
        <dbReference type="ARBA" id="ARBA00023077"/>
    </source>
</evidence>
<dbReference type="Pfam" id="PF07715">
    <property type="entry name" value="Plug"/>
    <property type="match status" value="1"/>
</dbReference>
<dbReference type="Gene3D" id="2.60.40.1120">
    <property type="entry name" value="Carboxypeptidase-like, regulatory domain"/>
    <property type="match status" value="1"/>
</dbReference>
<protein>
    <submittedName>
        <fullName evidence="13">SusC/RagA family TonB-linked outer membrane protein</fullName>
    </submittedName>
</protein>
<evidence type="ECO:0000256" key="3">
    <source>
        <dbReference type="ARBA" id="ARBA00022452"/>
    </source>
</evidence>
<keyword evidence="3 8" id="KW-1134">Transmembrane beta strand</keyword>
<evidence type="ECO:0000256" key="10">
    <source>
        <dbReference type="SAM" id="SignalP"/>
    </source>
</evidence>
<dbReference type="InterPro" id="IPR012910">
    <property type="entry name" value="Plug_dom"/>
</dbReference>
<dbReference type="SUPFAM" id="SSF49464">
    <property type="entry name" value="Carboxypeptidase regulatory domain-like"/>
    <property type="match status" value="1"/>
</dbReference>
<evidence type="ECO:0000313" key="13">
    <source>
        <dbReference type="EMBL" id="MFD1094559.1"/>
    </source>
</evidence>
<evidence type="ECO:0000256" key="4">
    <source>
        <dbReference type="ARBA" id="ARBA00022692"/>
    </source>
</evidence>
<gene>
    <name evidence="13" type="ORF">ACFQ3Q_02255</name>
</gene>
<evidence type="ECO:0000256" key="1">
    <source>
        <dbReference type="ARBA" id="ARBA00004571"/>
    </source>
</evidence>
<dbReference type="NCBIfam" id="TIGR04057">
    <property type="entry name" value="SusC_RagA_signa"/>
    <property type="match status" value="1"/>
</dbReference>
<evidence type="ECO:0000256" key="2">
    <source>
        <dbReference type="ARBA" id="ARBA00022448"/>
    </source>
</evidence>
<keyword evidence="14" id="KW-1185">Reference proteome</keyword>
<reference evidence="14" key="1">
    <citation type="journal article" date="2019" name="Int. J. Syst. Evol. Microbiol.">
        <title>The Global Catalogue of Microorganisms (GCM) 10K type strain sequencing project: providing services to taxonomists for standard genome sequencing and annotation.</title>
        <authorList>
            <consortium name="The Broad Institute Genomics Platform"/>
            <consortium name="The Broad Institute Genome Sequencing Center for Infectious Disease"/>
            <person name="Wu L."/>
            <person name="Ma J."/>
        </authorList>
    </citation>
    <scope>NUCLEOTIDE SEQUENCE [LARGE SCALE GENOMIC DNA]</scope>
    <source>
        <strain evidence="14">CCUG 64793</strain>
    </source>
</reference>
<keyword evidence="5 9" id="KW-0798">TonB box</keyword>
<feature type="chain" id="PRO_5046793556" evidence="10">
    <location>
        <begin position="22"/>
        <end position="1064"/>
    </location>
</feature>
<dbReference type="InterPro" id="IPR039426">
    <property type="entry name" value="TonB-dep_rcpt-like"/>
</dbReference>
<dbReference type="InterPro" id="IPR036942">
    <property type="entry name" value="Beta-barrel_TonB_sf"/>
</dbReference>
<name>A0ABW3NNW4_9FLAO</name>
<keyword evidence="10" id="KW-0732">Signal</keyword>
<keyword evidence="6 8" id="KW-0472">Membrane</keyword>
<dbReference type="Proteomes" id="UP001597131">
    <property type="component" value="Unassembled WGS sequence"/>
</dbReference>
<evidence type="ECO:0000259" key="12">
    <source>
        <dbReference type="Pfam" id="PF07715"/>
    </source>
</evidence>
<dbReference type="Gene3D" id="2.40.170.20">
    <property type="entry name" value="TonB-dependent receptor, beta-barrel domain"/>
    <property type="match status" value="1"/>
</dbReference>
<dbReference type="InterPro" id="IPR037066">
    <property type="entry name" value="Plug_dom_sf"/>
</dbReference>
<dbReference type="InterPro" id="IPR008969">
    <property type="entry name" value="CarboxyPept-like_regulatory"/>
</dbReference>
<evidence type="ECO:0000256" key="8">
    <source>
        <dbReference type="PROSITE-ProRule" id="PRU01360"/>
    </source>
</evidence>
<comment type="subcellular location">
    <subcellularLocation>
        <location evidence="1 8">Cell outer membrane</location>
        <topology evidence="1 8">Multi-pass membrane protein</topology>
    </subcellularLocation>
</comment>
<dbReference type="NCBIfam" id="TIGR04056">
    <property type="entry name" value="OMP_RagA_SusC"/>
    <property type="match status" value="1"/>
</dbReference>
<dbReference type="Gene3D" id="2.170.130.10">
    <property type="entry name" value="TonB-dependent receptor, plug domain"/>
    <property type="match status" value="1"/>
</dbReference>
<evidence type="ECO:0000313" key="14">
    <source>
        <dbReference type="Proteomes" id="UP001597131"/>
    </source>
</evidence>
<sequence length="1064" mass="117741">MIKQKYLLLLLFVCLNSIVVAQQKITGTIIDENNIPLTGATIFEKGTSNGAAADFDGEYEITVSNSDAILVFNFLGYEQKEVPVNNQSVIDVQMAPAAESLDRVVVVGYGEQTRGQVTGSITSLEPSDEELENSNSVEDYIQGRASGVYVSSNGFEPGAPTSIKIRGTNSLTGNSQPLYVIDGIIVNSATEDVADPLTGGSSYLSPQAGITGLNPRDIESVEILKDASATAIYGSRGSNGVVIITTKQGEEGNAKFEFSIQSRFGSIVNDIDVLGSDDYIAYQNEYRELQGFSPNFYIYEDGSVAEFQNSEDYMIANSALIPRLVPVNWSDYTYQNSLSNTYRLSVSGGSETTKYYISGGYTENEGIVPRTYARTGDFNLNLVQDLNEKTKLRTKISASLSKNSASKGTDNLGGTNNNLIRNIYSAAPFFGVQSNRPDEVGSADLENVFEGPLAWLQDYDDFANEFRTLARVKLDWKFAKNFTYSLNLGGDYRYKDRSIYYGLNLRRGVEVGGEAGYSELKRFKYNIDNIIEYKNRSLKGGHNLDAMAGFIVDSKSIERNSINGTGFPLQDLRGDGLSNASIYQRYFLGKEEELILSAISRISYNYKWKYLINFSFRADGSSNFSKGNRWGYFPAVGVAWRAEKEKFLKNSETISQLKLRLGWGLTGNQNINPYSFFASYVTPSTVYADGNEAVPTTVPGNLVNPELTWETTSQYNAGIDFGILDDRFSFTADAYYKDIYDLLIYFPLPGSAGGFEAYPANRGALVNKGIEFSLNADIIDNDDFTWNFYGNISFNRNEVGNLTNLPVQDFGTERGAGFLGNNISGGNYFKSAANIFLEGRPAAVFFGYETNGIINNEEELANAVPFNGVEPQLGDVYMVDQNGDGIVNDQDRTIIGDPNPDYNFGIGSSIKYKNWSLNVLFNGVQGMDIANANLQRTDYAETNSNNIRPNAYFDAWRPDNPDAQYPRVGYDLVTDIDFTDRLVEDASFVRLSNLSLSYQIPLKEDSFINSANISVSGRNLALWTDYTGFDPEVESYSYDPLRVGVDRNSFPNQRTYSIGLNVSF</sequence>
<evidence type="ECO:0000256" key="9">
    <source>
        <dbReference type="RuleBase" id="RU003357"/>
    </source>
</evidence>
<keyword evidence="7 8" id="KW-0998">Cell outer membrane</keyword>